<accession>A0AAD9LWN3</accession>
<sequence>MYVGTWYSVLAAYGWILLRTAWWFRCGWMETNGWPGGIYIVHRSQSPLLIDMDSNWFGFWTLPEPQRPTPPPQPRIAMPEQTQRCPVAVSCRNRKRKKFQKGGFACRCWPRSFLNRVCHNLHPVREGRESIREGSKADAVCLPTYLPRPRSEPSKAKQSKAKQGSRACRRIPLPR</sequence>
<keyword evidence="3" id="KW-1185">Reference proteome</keyword>
<dbReference type="Proteomes" id="UP001232148">
    <property type="component" value="Unassembled WGS sequence"/>
</dbReference>
<organism evidence="2 3">
    <name type="scientific">Colletotrichum zoysiae</name>
    <dbReference type="NCBI Taxonomy" id="1216348"/>
    <lineage>
        <taxon>Eukaryota</taxon>
        <taxon>Fungi</taxon>
        <taxon>Dikarya</taxon>
        <taxon>Ascomycota</taxon>
        <taxon>Pezizomycotina</taxon>
        <taxon>Sordariomycetes</taxon>
        <taxon>Hypocreomycetidae</taxon>
        <taxon>Glomerellales</taxon>
        <taxon>Glomerellaceae</taxon>
        <taxon>Colletotrichum</taxon>
        <taxon>Colletotrichum graminicola species complex</taxon>
    </lineage>
</organism>
<comment type="caution">
    <text evidence="2">The sequence shown here is derived from an EMBL/GenBank/DDBJ whole genome shotgun (WGS) entry which is preliminary data.</text>
</comment>
<protein>
    <submittedName>
        <fullName evidence="2">Uncharacterized protein</fullName>
    </submittedName>
</protein>
<evidence type="ECO:0000256" key="1">
    <source>
        <dbReference type="SAM" id="MobiDB-lite"/>
    </source>
</evidence>
<gene>
    <name evidence="2" type="ORF">LX32DRAFT_278701</name>
</gene>
<evidence type="ECO:0000313" key="3">
    <source>
        <dbReference type="Proteomes" id="UP001232148"/>
    </source>
</evidence>
<proteinExistence type="predicted"/>
<name>A0AAD9LWN3_9PEZI</name>
<evidence type="ECO:0000313" key="2">
    <source>
        <dbReference type="EMBL" id="KAK2021028.1"/>
    </source>
</evidence>
<reference evidence="2" key="1">
    <citation type="submission" date="2021-06" db="EMBL/GenBank/DDBJ databases">
        <title>Comparative genomics, transcriptomics and evolutionary studies reveal genomic signatures of adaptation to plant cell wall in hemibiotrophic fungi.</title>
        <authorList>
            <consortium name="DOE Joint Genome Institute"/>
            <person name="Baroncelli R."/>
            <person name="Diaz J.F."/>
            <person name="Benocci T."/>
            <person name="Peng M."/>
            <person name="Battaglia E."/>
            <person name="Haridas S."/>
            <person name="Andreopoulos W."/>
            <person name="Labutti K."/>
            <person name="Pangilinan J."/>
            <person name="Floch G.L."/>
            <person name="Makela M.R."/>
            <person name="Henrissat B."/>
            <person name="Grigoriev I.V."/>
            <person name="Crouch J.A."/>
            <person name="De Vries R.P."/>
            <person name="Sukno S.A."/>
            <person name="Thon M.R."/>
        </authorList>
    </citation>
    <scope>NUCLEOTIDE SEQUENCE</scope>
    <source>
        <strain evidence="2">MAFF235873</strain>
    </source>
</reference>
<feature type="region of interest" description="Disordered" evidence="1">
    <location>
        <begin position="144"/>
        <end position="175"/>
    </location>
</feature>
<dbReference type="AlphaFoldDB" id="A0AAD9LWN3"/>
<dbReference type="EMBL" id="MU843145">
    <property type="protein sequence ID" value="KAK2021028.1"/>
    <property type="molecule type" value="Genomic_DNA"/>
</dbReference>